<accession>Q4TIE8</accession>
<sequence length="318" mass="34612">IPFRTIVVSLLSHQVLLQNLYDILLEEFVKQPEGQERITPVTSDPSRATAGFLRYISMTNLAIILDLLLDSYRANLYRQSAMSFNLYFQTLLCAALSQADTLSAQQVKKILYEEEEGSSDSSHPGSASSEDEDIFEETAQVSPPRGRDKRSQWRASVPSLSVQPLGGLDGAWLVKRVYKLCMDLCTSYIQMHRDLKSSLEEAAPLSGGDHVFLLPLFQSETSTPTSAGGLSVRGTPLEDSGYRCQTGSLSPPTPSPGFRCVRLFLTPDSAKQSGNVQICLHSCTGSLPRHFGTGGERDDSDAGEGTAGAASDGGRRRE</sequence>
<feature type="non-terminal residue" evidence="2">
    <location>
        <position position="318"/>
    </location>
</feature>
<dbReference type="AlphaFoldDB" id="Q4TIE8"/>
<protein>
    <submittedName>
        <fullName evidence="2">(spotted green pufferfish) hypothetical protein</fullName>
    </submittedName>
</protein>
<feature type="region of interest" description="Disordered" evidence="1">
    <location>
        <begin position="114"/>
        <end position="153"/>
    </location>
</feature>
<dbReference type="OrthoDB" id="8886377at2759"/>
<proteinExistence type="predicted"/>
<dbReference type="EMBL" id="CAAE01002206">
    <property type="protein sequence ID" value="CAF87334.1"/>
    <property type="molecule type" value="Genomic_DNA"/>
</dbReference>
<evidence type="ECO:0000313" key="2">
    <source>
        <dbReference type="EMBL" id="CAF87334.1"/>
    </source>
</evidence>
<organism evidence="2">
    <name type="scientific">Tetraodon nigroviridis</name>
    <name type="common">Spotted green pufferfish</name>
    <name type="synonym">Chelonodon nigroviridis</name>
    <dbReference type="NCBI Taxonomy" id="99883"/>
    <lineage>
        <taxon>Eukaryota</taxon>
        <taxon>Metazoa</taxon>
        <taxon>Chordata</taxon>
        <taxon>Craniata</taxon>
        <taxon>Vertebrata</taxon>
        <taxon>Euteleostomi</taxon>
        <taxon>Actinopterygii</taxon>
        <taxon>Neopterygii</taxon>
        <taxon>Teleostei</taxon>
        <taxon>Neoteleostei</taxon>
        <taxon>Acanthomorphata</taxon>
        <taxon>Eupercaria</taxon>
        <taxon>Tetraodontiformes</taxon>
        <taxon>Tetradontoidea</taxon>
        <taxon>Tetraodontidae</taxon>
        <taxon>Tetraodon</taxon>
    </lineage>
</organism>
<name>Q4TIE8_TETNG</name>
<comment type="caution">
    <text evidence="2">The sequence shown here is derived from an EMBL/GenBank/DDBJ whole genome shotgun (WGS) entry which is preliminary data.</text>
</comment>
<reference evidence="2" key="2">
    <citation type="submission" date="2004-02" db="EMBL/GenBank/DDBJ databases">
        <authorList>
            <consortium name="Genoscope"/>
            <consortium name="Whitehead Institute Centre for Genome Research"/>
        </authorList>
    </citation>
    <scope>NUCLEOTIDE SEQUENCE</scope>
</reference>
<feature type="non-terminal residue" evidence="2">
    <location>
        <position position="1"/>
    </location>
</feature>
<gene>
    <name evidence="2" type="ORF">GSTENG00038322001</name>
</gene>
<reference evidence="2" key="1">
    <citation type="journal article" date="2004" name="Nature">
        <title>Genome duplication in the teleost fish Tetraodon nigroviridis reveals the early vertebrate proto-karyotype.</title>
        <authorList>
            <person name="Jaillon O."/>
            <person name="Aury J.-M."/>
            <person name="Brunet F."/>
            <person name="Petit J.-L."/>
            <person name="Stange-Thomann N."/>
            <person name="Mauceli E."/>
            <person name="Bouneau L."/>
            <person name="Fischer C."/>
            <person name="Ozouf-Costaz C."/>
            <person name="Bernot A."/>
            <person name="Nicaud S."/>
            <person name="Jaffe D."/>
            <person name="Fisher S."/>
            <person name="Lutfalla G."/>
            <person name="Dossat C."/>
            <person name="Segurens B."/>
            <person name="Dasilva C."/>
            <person name="Salanoubat M."/>
            <person name="Levy M."/>
            <person name="Boudet N."/>
            <person name="Castellano S."/>
            <person name="Anthouard V."/>
            <person name="Jubin C."/>
            <person name="Castelli V."/>
            <person name="Katinka M."/>
            <person name="Vacherie B."/>
            <person name="Biemont C."/>
            <person name="Skalli Z."/>
            <person name="Cattolico L."/>
            <person name="Poulain J."/>
            <person name="De Berardinis V."/>
            <person name="Cruaud C."/>
            <person name="Duprat S."/>
            <person name="Brottier P."/>
            <person name="Coutanceau J.-P."/>
            <person name="Gouzy J."/>
            <person name="Parra G."/>
            <person name="Lardier G."/>
            <person name="Chapple C."/>
            <person name="McKernan K.J."/>
            <person name="McEwan P."/>
            <person name="Bosak S."/>
            <person name="Kellis M."/>
            <person name="Volff J.-N."/>
            <person name="Guigo R."/>
            <person name="Zody M.C."/>
            <person name="Mesirov J."/>
            <person name="Lindblad-Toh K."/>
            <person name="Birren B."/>
            <person name="Nusbaum C."/>
            <person name="Kahn D."/>
            <person name="Robinson-Rechavi M."/>
            <person name="Laudet V."/>
            <person name="Schachter V."/>
            <person name="Quetier F."/>
            <person name="Saurin W."/>
            <person name="Scarpelli C."/>
            <person name="Wincker P."/>
            <person name="Lander E.S."/>
            <person name="Weissenbach J."/>
            <person name="Roest Crollius H."/>
        </authorList>
    </citation>
    <scope>NUCLEOTIDE SEQUENCE [LARGE SCALE GENOMIC DNA]</scope>
</reference>
<evidence type="ECO:0000256" key="1">
    <source>
        <dbReference type="SAM" id="MobiDB-lite"/>
    </source>
</evidence>
<feature type="compositionally biased region" description="Low complexity" evidence="1">
    <location>
        <begin position="119"/>
        <end position="128"/>
    </location>
</feature>
<feature type="region of interest" description="Disordered" evidence="1">
    <location>
        <begin position="291"/>
        <end position="318"/>
    </location>
</feature>
<dbReference type="KEGG" id="tng:GSTEN00038322G001"/>